<dbReference type="AlphaFoldDB" id="A0A285TTP1"/>
<dbReference type="RefSeq" id="WP_097052554.1">
    <property type="nucleotide sequence ID" value="NZ_OBMM01000004.1"/>
</dbReference>
<reference evidence="1 2" key="1">
    <citation type="submission" date="2017-08" db="EMBL/GenBank/DDBJ databases">
        <authorList>
            <person name="de Groot N.N."/>
        </authorList>
    </citation>
    <scope>NUCLEOTIDE SEQUENCE [LARGE SCALE GENOMIC DNA]</scope>
    <source>
        <strain evidence="1 2">USBA 78</strain>
    </source>
</reference>
<dbReference type="Proteomes" id="UP000219068">
    <property type="component" value="Unassembled WGS sequence"/>
</dbReference>
<accession>A0A285TTP1</accession>
<name>A0A285TTP1_9PROT</name>
<sequence length="176" mass="20329">MEICGNTGGDIWVKRQDARYLSRFTKGLLRLSTGPCWDDYLNSLSRYDPHIARRLDHLRHDGWTIRISQPRNFLFWNWEMENGRYADPVIILPDRDIVMPLYRQQHLLACLTGLRILRHSKSKAASNIKALTASRGFFDAIGTEDTEAISEIVSAFLREMTNDLSGNARLSDEWNC</sequence>
<gene>
    <name evidence="1" type="ORF">SAMN05428964_104392</name>
</gene>
<evidence type="ECO:0000313" key="2">
    <source>
        <dbReference type="Proteomes" id="UP000219068"/>
    </source>
</evidence>
<dbReference type="EMBL" id="OBMM01000004">
    <property type="protein sequence ID" value="SOC24763.1"/>
    <property type="molecule type" value="Genomic_DNA"/>
</dbReference>
<organism evidence="1 2">
    <name type="scientific">Thalassospira xiamenensis</name>
    <dbReference type="NCBI Taxonomy" id="220697"/>
    <lineage>
        <taxon>Bacteria</taxon>
        <taxon>Pseudomonadati</taxon>
        <taxon>Pseudomonadota</taxon>
        <taxon>Alphaproteobacteria</taxon>
        <taxon>Rhodospirillales</taxon>
        <taxon>Thalassospiraceae</taxon>
        <taxon>Thalassospira</taxon>
    </lineage>
</organism>
<proteinExistence type="predicted"/>
<protein>
    <submittedName>
        <fullName evidence="1">Uncharacterized protein</fullName>
    </submittedName>
</protein>
<evidence type="ECO:0000313" key="1">
    <source>
        <dbReference type="EMBL" id="SOC24763.1"/>
    </source>
</evidence>